<dbReference type="AlphaFoldDB" id="A0A7C9PEU2"/>
<dbReference type="Gene3D" id="3.10.20.280">
    <property type="entry name" value="RnfH-like"/>
    <property type="match status" value="1"/>
</dbReference>
<dbReference type="HAMAP" id="MF_00460">
    <property type="entry name" value="UPF0125_RnfH"/>
    <property type="match status" value="1"/>
</dbReference>
<name>A0A7C9PEU2_9BURK</name>
<dbReference type="Proteomes" id="UP000484255">
    <property type="component" value="Unassembled WGS sequence"/>
</dbReference>
<proteinExistence type="inferred from homology"/>
<evidence type="ECO:0000256" key="1">
    <source>
        <dbReference type="ARBA" id="ARBA00010645"/>
    </source>
</evidence>
<evidence type="ECO:0000313" key="5">
    <source>
        <dbReference type="Proteomes" id="UP000484255"/>
    </source>
</evidence>
<dbReference type="InterPro" id="IPR037021">
    <property type="entry name" value="RnfH_sf"/>
</dbReference>
<dbReference type="PANTHER" id="PTHR37483">
    <property type="entry name" value="UPF0125 PROTEIN RATB"/>
    <property type="match status" value="1"/>
</dbReference>
<dbReference type="InterPro" id="IPR016155">
    <property type="entry name" value="Mopterin_synth/thiamin_S_b"/>
</dbReference>
<keyword evidence="5" id="KW-1185">Reference proteome</keyword>
<dbReference type="PANTHER" id="PTHR37483:SF1">
    <property type="entry name" value="UPF0125 PROTEIN RATB"/>
    <property type="match status" value="1"/>
</dbReference>
<reference evidence="4 5" key="1">
    <citation type="submission" date="2020-02" db="EMBL/GenBank/DDBJ databases">
        <title>Ideonella bacterium strain TBM-1.</title>
        <authorList>
            <person name="Chen W.-M."/>
        </authorList>
    </citation>
    <scope>NUCLEOTIDE SEQUENCE [LARGE SCALE GENOMIC DNA]</scope>
    <source>
        <strain evidence="4 5">TBM-1</strain>
    </source>
</reference>
<dbReference type="Pfam" id="PF03658">
    <property type="entry name" value="Ub-RnfH"/>
    <property type="match status" value="1"/>
</dbReference>
<evidence type="ECO:0000313" key="4">
    <source>
        <dbReference type="EMBL" id="NDY90113.1"/>
    </source>
</evidence>
<evidence type="ECO:0000256" key="3">
    <source>
        <dbReference type="SAM" id="MobiDB-lite"/>
    </source>
</evidence>
<evidence type="ECO:0000256" key="2">
    <source>
        <dbReference type="HAMAP-Rule" id="MF_00460"/>
    </source>
</evidence>
<dbReference type="InterPro" id="IPR005346">
    <property type="entry name" value="RnfH"/>
</dbReference>
<accession>A0A7C9PEU2</accession>
<dbReference type="RefSeq" id="WP_163455963.1">
    <property type="nucleotide sequence ID" value="NZ_JAAGOH010000002.1"/>
</dbReference>
<dbReference type="SUPFAM" id="SSF54285">
    <property type="entry name" value="MoaD/ThiS"/>
    <property type="match status" value="1"/>
</dbReference>
<gene>
    <name evidence="4" type="ORF">G3A44_02780</name>
</gene>
<comment type="similarity">
    <text evidence="1 2">Belongs to the UPF0125 (RnfH) family.</text>
</comment>
<organism evidence="4 5">
    <name type="scientific">Ideonella livida</name>
    <dbReference type="NCBI Taxonomy" id="2707176"/>
    <lineage>
        <taxon>Bacteria</taxon>
        <taxon>Pseudomonadati</taxon>
        <taxon>Pseudomonadota</taxon>
        <taxon>Betaproteobacteria</taxon>
        <taxon>Burkholderiales</taxon>
        <taxon>Sphaerotilaceae</taxon>
        <taxon>Ideonella</taxon>
    </lineage>
</organism>
<comment type="caution">
    <text evidence="4">The sequence shown here is derived from an EMBL/GenBank/DDBJ whole genome shotgun (WGS) entry which is preliminary data.</text>
</comment>
<feature type="region of interest" description="Disordered" evidence="3">
    <location>
        <begin position="87"/>
        <end position="108"/>
    </location>
</feature>
<protein>
    <recommendedName>
        <fullName evidence="2">UPF0125 protein G3A44_02780</fullName>
    </recommendedName>
</protein>
<sequence length="108" mass="11890">MGVNPVLNVTVAYSPVPAQVDQVALRLPAGSTLVQALQASGLPERHGLGPLESLKAGVWMKLRPLDTPLRDQDRVEIYRPLKVDPKEARRQRYRRSKATVAEGERPAA</sequence>
<dbReference type="EMBL" id="JAAGOH010000002">
    <property type="protein sequence ID" value="NDY90113.1"/>
    <property type="molecule type" value="Genomic_DNA"/>
</dbReference>